<reference evidence="1 2" key="1">
    <citation type="submission" date="2019-05" db="EMBL/GenBank/DDBJ databases">
        <authorList>
            <consortium name="Pathogen Informatics"/>
        </authorList>
    </citation>
    <scope>NUCLEOTIDE SEQUENCE [LARGE SCALE GENOMIC DNA]</scope>
    <source>
        <strain evidence="1 2">NCTC503</strain>
    </source>
</reference>
<organism evidence="1 2">
    <name type="scientific">Hathewaya histolytica</name>
    <name type="common">Clostridium histolyticum</name>
    <dbReference type="NCBI Taxonomy" id="1498"/>
    <lineage>
        <taxon>Bacteria</taxon>
        <taxon>Bacillati</taxon>
        <taxon>Bacillota</taxon>
        <taxon>Clostridia</taxon>
        <taxon>Eubacteriales</taxon>
        <taxon>Clostridiaceae</taxon>
        <taxon>Hathewaya</taxon>
    </lineage>
</organism>
<evidence type="ECO:0000313" key="2">
    <source>
        <dbReference type="Proteomes" id="UP000308489"/>
    </source>
</evidence>
<accession>A0A4U9QXZ6</accession>
<dbReference type="InterPro" id="IPR029058">
    <property type="entry name" value="AB_hydrolase_fold"/>
</dbReference>
<keyword evidence="2" id="KW-1185">Reference proteome</keyword>
<keyword evidence="1" id="KW-0808">Transferase</keyword>
<evidence type="ECO:0000313" key="1">
    <source>
        <dbReference type="EMBL" id="VTQ83676.1"/>
    </source>
</evidence>
<dbReference type="RefSeq" id="WP_179951324.1">
    <property type="nucleotide sequence ID" value="NZ_CBCRUQ010000008.1"/>
</dbReference>
<sequence length="343" mass="39472">MKIDFSYEKGSIPYTSGYIQKGKNYRCNYIKFKSPYKNAKPGTETIELYNFEPKTPATASVMVIPGLGTRNIKFLLWLGSHLACSKVSCNVLTLPGNYTRVEKGSVSGKNYVYPDIDIIYNTWQHAVVDIQSSMDFLEEKGLWKEKNCILGYCLGGMISSIISSIDSRINETILLNTGGHFPKIIHESAVGKFARRMFKKGYETDYFLHDKIRLYEAYDRELPLVRNMELKEFLSSDEIHPLFKVDPLSYAHFLDKKNVTFIDAIYDETLPIISRSMLFKELKGSTRYLLPATHGLLLPFEFFIAQYIMLKLNIKEVKDLKLLIPNKLKIPIISDLLQYFTNE</sequence>
<dbReference type="AlphaFoldDB" id="A0A4U9QXZ6"/>
<dbReference type="Proteomes" id="UP000308489">
    <property type="component" value="Chromosome 1"/>
</dbReference>
<keyword evidence="1" id="KW-0012">Acyltransferase</keyword>
<dbReference type="GO" id="GO:0016787">
    <property type="term" value="F:hydrolase activity"/>
    <property type="evidence" value="ECO:0007669"/>
    <property type="project" value="UniProtKB-KW"/>
</dbReference>
<dbReference type="Gene3D" id="3.40.50.1820">
    <property type="entry name" value="alpha/beta hydrolase"/>
    <property type="match status" value="1"/>
</dbReference>
<dbReference type="SUPFAM" id="SSF53474">
    <property type="entry name" value="alpha/beta-Hydrolases"/>
    <property type="match status" value="1"/>
</dbReference>
<keyword evidence="1" id="KW-0378">Hydrolase</keyword>
<proteinExistence type="predicted"/>
<gene>
    <name evidence="1" type="ORF">NCTC503_00398</name>
</gene>
<dbReference type="GO" id="GO:0016746">
    <property type="term" value="F:acyltransferase activity"/>
    <property type="evidence" value="ECO:0007669"/>
    <property type="project" value="UniProtKB-KW"/>
</dbReference>
<name>A0A4U9QXZ6_HATHI</name>
<protein>
    <submittedName>
        <fullName evidence="1">Putative hydrolase or acyltransferase of alpha/beta superfamily</fullName>
    </submittedName>
</protein>
<dbReference type="EMBL" id="LR590481">
    <property type="protein sequence ID" value="VTQ83676.1"/>
    <property type="molecule type" value="Genomic_DNA"/>
</dbReference>
<dbReference type="KEGG" id="hhw:NCTC503_00398"/>